<name>M2MQK9_BAUPA</name>
<dbReference type="eggNOG" id="KOG3909">
    <property type="taxonomic scope" value="Eukaryota"/>
</dbReference>
<dbReference type="Pfam" id="PF01702">
    <property type="entry name" value="TGT"/>
    <property type="match status" value="1"/>
</dbReference>
<dbReference type="HAMAP" id="MF_03043">
    <property type="entry name" value="QTRT2"/>
    <property type="match status" value="1"/>
</dbReference>
<comment type="subunit">
    <text evidence="5">Heterodimer of a catalytic subunit and an accessory subunit.</text>
</comment>
<comment type="subcellular location">
    <subcellularLocation>
        <location evidence="5">Cytoplasm</location>
    </subcellularLocation>
</comment>
<dbReference type="GeneID" id="19116935"/>
<dbReference type="NCBIfam" id="TIGR00449">
    <property type="entry name" value="tgt_general"/>
    <property type="match status" value="1"/>
</dbReference>
<dbReference type="STRING" id="717646.M2MQK9"/>
<feature type="binding site" evidence="5">
    <location>
        <position position="358"/>
    </location>
    <ligand>
        <name>Zn(2+)</name>
        <dbReference type="ChEBI" id="CHEBI:29105"/>
    </ligand>
</feature>
<keyword evidence="1 5" id="KW-0963">Cytoplasm</keyword>
<dbReference type="GO" id="GO:0005737">
    <property type="term" value="C:cytoplasm"/>
    <property type="evidence" value="ECO:0007669"/>
    <property type="project" value="UniProtKB-SubCell"/>
</dbReference>
<protein>
    <recommendedName>
        <fullName evidence="5">Queuine tRNA-ribosyltransferase accessory subunit 2</fullName>
    </recommendedName>
    <alternativeName>
        <fullName evidence="5">Queuine tRNA-ribosyltransferase domain-containing protein 1</fullName>
    </alternativeName>
</protein>
<dbReference type="KEGG" id="bcom:BAUCODRAFT_75044"/>
<dbReference type="PANTHER" id="PTHR46064">
    <property type="entry name" value="QUEUINE TRNA-RIBOSYLTRANSFERASE ACCESSORY SUBUNIT 2"/>
    <property type="match status" value="1"/>
</dbReference>
<dbReference type="AlphaFoldDB" id="M2MQK9"/>
<comment type="function">
    <text evidence="5">Non-catalytic subunit of the queuine tRNA-ribosyltransferase (TGT) that catalyzes the base-exchange of a guanine (G) residue with queuine (Q) at position 34 (anticodon wobble position) in tRNAs with GU(N) anticodons (tRNA-Asp, -Asn, -His and -Tyr), resulting in the hypermodified nucleoside queuosine (7-(((4,5-cis-dihydroxy-2-cyclopenten-1-yl)amino)methyl)-7-deazaguanosine).</text>
</comment>
<evidence type="ECO:0000313" key="9">
    <source>
        <dbReference type="Proteomes" id="UP000011761"/>
    </source>
</evidence>
<organism evidence="8 9">
    <name type="scientific">Baudoinia panamericana (strain UAMH 10762)</name>
    <name type="common">Angels' share fungus</name>
    <name type="synonym">Baudoinia compniacensis (strain UAMH 10762)</name>
    <dbReference type="NCBI Taxonomy" id="717646"/>
    <lineage>
        <taxon>Eukaryota</taxon>
        <taxon>Fungi</taxon>
        <taxon>Dikarya</taxon>
        <taxon>Ascomycota</taxon>
        <taxon>Pezizomycotina</taxon>
        <taxon>Dothideomycetes</taxon>
        <taxon>Dothideomycetidae</taxon>
        <taxon>Mycosphaerellales</taxon>
        <taxon>Teratosphaeriaceae</taxon>
        <taxon>Baudoinia</taxon>
    </lineage>
</organism>
<feature type="region of interest" description="Disordered" evidence="6">
    <location>
        <begin position="393"/>
        <end position="458"/>
    </location>
</feature>
<keyword evidence="3 5" id="KW-0479">Metal-binding</keyword>
<gene>
    <name evidence="8" type="ORF">BAUCODRAFT_75044</name>
</gene>
<dbReference type="GO" id="GO:0006400">
    <property type="term" value="P:tRNA modification"/>
    <property type="evidence" value="ECO:0007669"/>
    <property type="project" value="InterPro"/>
</dbReference>
<dbReference type="Proteomes" id="UP000011761">
    <property type="component" value="Unassembled WGS sequence"/>
</dbReference>
<evidence type="ECO:0000256" key="6">
    <source>
        <dbReference type="SAM" id="MobiDB-lite"/>
    </source>
</evidence>
<evidence type="ECO:0000256" key="3">
    <source>
        <dbReference type="ARBA" id="ARBA00022723"/>
    </source>
</evidence>
<dbReference type="InterPro" id="IPR050852">
    <property type="entry name" value="Queuine_tRNA-ribosyltrfase"/>
</dbReference>
<accession>M2MQK9</accession>
<dbReference type="OrthoDB" id="27601at2759"/>
<feature type="binding site" evidence="5">
    <location>
        <position position="329"/>
    </location>
    <ligand>
        <name>Zn(2+)</name>
        <dbReference type="ChEBI" id="CHEBI:29105"/>
    </ligand>
</feature>
<evidence type="ECO:0000256" key="5">
    <source>
        <dbReference type="HAMAP-Rule" id="MF_03043"/>
    </source>
</evidence>
<keyword evidence="4 5" id="KW-0862">Zinc</keyword>
<feature type="binding site" evidence="5">
    <location>
        <position position="327"/>
    </location>
    <ligand>
        <name>Zn(2+)</name>
        <dbReference type="ChEBI" id="CHEBI:29105"/>
    </ligand>
</feature>
<keyword evidence="2 5" id="KW-0819">tRNA processing</keyword>
<feature type="binding site" evidence="5">
    <location>
        <position position="332"/>
    </location>
    <ligand>
        <name>Zn(2+)</name>
        <dbReference type="ChEBI" id="CHEBI:29105"/>
    </ligand>
</feature>
<dbReference type="Gene3D" id="3.20.20.105">
    <property type="entry name" value="Queuine tRNA-ribosyltransferase-like"/>
    <property type="match status" value="1"/>
</dbReference>
<dbReference type="PANTHER" id="PTHR46064:SF1">
    <property type="entry name" value="QUEUINE TRNA-RIBOSYLTRANSFERASE ACCESSORY SUBUNIT 2"/>
    <property type="match status" value="1"/>
</dbReference>
<evidence type="ECO:0000259" key="7">
    <source>
        <dbReference type="Pfam" id="PF01702"/>
    </source>
</evidence>
<sequence>MFTVIKSASTGIGPRLGRLALPGKKVVHTPHYLGITSRGVIPHITQDTFARDASITGVYVGLEDFIERAPYQTPPLYQFKPPKDSSPLRRFIALPEDTLLVLGARRAPPVAAPAANPNTNETVSVCTAVGFRVLRADDYAEAAERLQADIVVGLGDIPYGRKLGNKRIEKATERNIKWTQDHINLRHSAETRAQQAKLFAPLLPVSSAKQRFYIETLIQVSERDVAGLAVYALDSLEDLPEALQPLPRLGFTTPSAPQDVLQHIVLGIDVLTVPFINAATDAGIALSFQFPSTSCDQSHNGSDPLPLGIDMWSPAHAVDLGPLVDGCTCYACANHHRAYIQHLLAAKEMLGWVLLQLHNHHVTDIFFAHIRASIANGTFTDDVEHFQRKYESRLPEKTGQGPRVRGYQFKAEGPGEPKKNKAPFTMLDDGQEKIVESAPPEAGTDASELEAQGFAAKA</sequence>
<proteinExistence type="inferred from homology"/>
<dbReference type="InterPro" id="IPR036511">
    <property type="entry name" value="TGT-like_sf"/>
</dbReference>
<dbReference type="InterPro" id="IPR028592">
    <property type="entry name" value="QTRTD1"/>
</dbReference>
<evidence type="ECO:0000256" key="1">
    <source>
        <dbReference type="ARBA" id="ARBA00022490"/>
    </source>
</evidence>
<evidence type="ECO:0000256" key="2">
    <source>
        <dbReference type="ARBA" id="ARBA00022694"/>
    </source>
</evidence>
<dbReference type="RefSeq" id="XP_007678804.1">
    <property type="nucleotide sequence ID" value="XM_007680614.1"/>
</dbReference>
<dbReference type="EMBL" id="KB445559">
    <property type="protein sequence ID" value="EMC93778.1"/>
    <property type="molecule type" value="Genomic_DNA"/>
</dbReference>
<dbReference type="OMA" id="VPHIAHD"/>
<keyword evidence="9" id="KW-1185">Reference proteome</keyword>
<dbReference type="GO" id="GO:0046872">
    <property type="term" value="F:metal ion binding"/>
    <property type="evidence" value="ECO:0007669"/>
    <property type="project" value="UniProtKB-KW"/>
</dbReference>
<reference evidence="8 9" key="1">
    <citation type="journal article" date="2012" name="PLoS Pathog.">
        <title>Diverse lifestyles and strategies of plant pathogenesis encoded in the genomes of eighteen Dothideomycetes fungi.</title>
        <authorList>
            <person name="Ohm R.A."/>
            <person name="Feau N."/>
            <person name="Henrissat B."/>
            <person name="Schoch C.L."/>
            <person name="Horwitz B.A."/>
            <person name="Barry K.W."/>
            <person name="Condon B.J."/>
            <person name="Copeland A.C."/>
            <person name="Dhillon B."/>
            <person name="Glaser F."/>
            <person name="Hesse C.N."/>
            <person name="Kosti I."/>
            <person name="LaButti K."/>
            <person name="Lindquist E.A."/>
            <person name="Lucas S."/>
            <person name="Salamov A.A."/>
            <person name="Bradshaw R.E."/>
            <person name="Ciuffetti L."/>
            <person name="Hamelin R.C."/>
            <person name="Kema G.H.J."/>
            <person name="Lawrence C."/>
            <person name="Scott J.A."/>
            <person name="Spatafora J.W."/>
            <person name="Turgeon B.G."/>
            <person name="de Wit P.J.G.M."/>
            <person name="Zhong S."/>
            <person name="Goodwin S.B."/>
            <person name="Grigoriev I.V."/>
        </authorList>
    </citation>
    <scope>NUCLEOTIDE SEQUENCE [LARGE SCALE GENOMIC DNA]</scope>
    <source>
        <strain evidence="8 9">UAMH 10762</strain>
    </source>
</reference>
<evidence type="ECO:0000313" key="8">
    <source>
        <dbReference type="EMBL" id="EMC93778.1"/>
    </source>
</evidence>
<dbReference type="GO" id="GO:0008479">
    <property type="term" value="F:tRNA-guanosine(34) queuine transglycosylase activity"/>
    <property type="evidence" value="ECO:0007669"/>
    <property type="project" value="UniProtKB-UniRule"/>
</dbReference>
<feature type="domain" description="tRNA-guanine(15) transglycosylase-like" evidence="7">
    <location>
        <begin position="14"/>
        <end position="391"/>
    </location>
</feature>
<comment type="similarity">
    <text evidence="5">Belongs to the queuine tRNA-ribosyltransferase family. QTRT2 subfamily.</text>
</comment>
<dbReference type="SUPFAM" id="SSF51713">
    <property type="entry name" value="tRNA-guanine transglycosylase"/>
    <property type="match status" value="1"/>
</dbReference>
<dbReference type="HOGENOM" id="CLU_037350_1_0_1"/>
<dbReference type="InterPro" id="IPR002616">
    <property type="entry name" value="tRNA_ribo_trans-like"/>
</dbReference>
<comment type="cofactor">
    <cofactor evidence="5">
        <name>Zn(2+)</name>
        <dbReference type="ChEBI" id="CHEBI:29105"/>
    </cofactor>
    <text evidence="5">Binds 1 zinc ion per subunit.</text>
</comment>
<evidence type="ECO:0000256" key="4">
    <source>
        <dbReference type="ARBA" id="ARBA00022833"/>
    </source>
</evidence>